<keyword evidence="2" id="KW-1185">Reference proteome</keyword>
<dbReference type="EMBL" id="PXYK01000001">
    <property type="protein sequence ID" value="PSJ65654.1"/>
    <property type="molecule type" value="Genomic_DNA"/>
</dbReference>
<dbReference type="RefSeq" id="WP_106770196.1">
    <property type="nucleotide sequence ID" value="NZ_PXYK01000001.1"/>
</dbReference>
<evidence type="ECO:0000313" key="2">
    <source>
        <dbReference type="Proteomes" id="UP000241229"/>
    </source>
</evidence>
<dbReference type="OrthoDB" id="8445114at2"/>
<dbReference type="AlphaFoldDB" id="A0A2P7ST48"/>
<comment type="caution">
    <text evidence="1">The sequence shown here is derived from an EMBL/GenBank/DDBJ whole genome shotgun (WGS) entry which is preliminary data.</text>
</comment>
<name>A0A2P7ST48_9HYPH</name>
<accession>A0A2P7ST48</accession>
<dbReference type="Proteomes" id="UP000241229">
    <property type="component" value="Unassembled WGS sequence"/>
</dbReference>
<gene>
    <name evidence="1" type="ORF">C7I84_00565</name>
</gene>
<proteinExistence type="predicted"/>
<evidence type="ECO:0000313" key="1">
    <source>
        <dbReference type="EMBL" id="PSJ65654.1"/>
    </source>
</evidence>
<reference evidence="1 2" key="1">
    <citation type="submission" date="2018-03" db="EMBL/GenBank/DDBJ databases">
        <title>The draft genome of Mesorhizobium sp. 6GN-30.</title>
        <authorList>
            <person name="Liu L."/>
            <person name="Li L."/>
            <person name="Wang T."/>
            <person name="Zhang X."/>
            <person name="Liang L."/>
        </authorList>
    </citation>
    <scope>NUCLEOTIDE SEQUENCE [LARGE SCALE GENOMIC DNA]</scope>
    <source>
        <strain evidence="1 2">6GN30</strain>
    </source>
</reference>
<sequence length="140" mass="14648">MSLPILVAIVAIGISLTVAAVHFTGGSRPALVADADHARQIFLGDFPDERPSTATLTIDRKSAFLALTGGRMGIVQSFGDGFFTRIASPGDVASVQLREPATVLIRFRDFTWTGGRFAFAEARAAEAVVSALAPSGARTA</sequence>
<protein>
    <submittedName>
        <fullName evidence="1">Uncharacterized protein</fullName>
    </submittedName>
</protein>
<organism evidence="1 2">
    <name type="scientific">Kumtagia ephedrae</name>
    <dbReference type="NCBI Taxonomy" id="2116701"/>
    <lineage>
        <taxon>Bacteria</taxon>
        <taxon>Pseudomonadati</taxon>
        <taxon>Pseudomonadota</taxon>
        <taxon>Alphaproteobacteria</taxon>
        <taxon>Hyphomicrobiales</taxon>
        <taxon>Phyllobacteriaceae</taxon>
        <taxon>Kumtagia</taxon>
    </lineage>
</organism>